<dbReference type="Pfam" id="PF21222">
    <property type="entry name" value="Lamp2_2nd"/>
    <property type="match status" value="1"/>
</dbReference>
<comment type="subcellular location">
    <subcellularLocation>
        <location evidence="1">Cell membrane</location>
        <topology evidence="1">Single-pass type I membrane protein</topology>
    </subcellularLocation>
    <subcellularLocation>
        <location evidence="4">Cytoplasmic vesicle</location>
        <location evidence="4">Autophagosome membrane</location>
    </subcellularLocation>
    <subcellularLocation>
        <location evidence="3">Endosome membrane</location>
        <topology evidence="3">Single-pass type I membrane protein</topology>
    </subcellularLocation>
    <subcellularLocation>
        <location evidence="2 17">Lysosome membrane</location>
        <topology evidence="2 17">Single-pass type I membrane protein</topology>
    </subcellularLocation>
</comment>
<keyword evidence="13" id="KW-0325">Glycoprotein</keyword>
<dbReference type="InterPro" id="IPR018134">
    <property type="entry name" value="LAMP_CS"/>
</dbReference>
<feature type="disulfide bond" evidence="17">
    <location>
        <begin position="152"/>
        <end position="188"/>
    </location>
</feature>
<gene>
    <name evidence="23" type="primary">Lamp2</name>
</gene>
<comment type="caution">
    <text evidence="17">Lacks conserved residue(s) required for the propagation of feature annotation.</text>
</comment>
<sequence>MMPFRLSPVSGSGLILFCLLLGAVQSSALELNLTNSNGTCLFAKWEMNFTIFYETTDKTFKNVTSSELPSVTYNGSSCGDDQNSAKIVLQFGSAVSWNVNFTKEASDYFIDSILLSYNTSDNTTFPGAVDKGSVAVESSQRFKIPLNDIFRCNSLLILNVSSVVQHYWDIHVQAFVQNGTVSKNEYVCEEDRFVTTVVPIIHTTVPSPTATPTPTPTPIPKVGNYSVTNGNTTCLLATMGLQLNITEEKVPFIFNINPTTTNFTGSCHPQTAQLRLNNSQIKYLDFIFAVKSENRFYLKEVNVSMLLANGSVFSVANNNLSFWDAPLGSSYMCNKEQVISVSTTFQINTFNLKVQPFNVTKGKYSTAEECAADSDLSFLIPVAVGVALGFLIIAVFVSYMIGRRKSRTGYQSV</sequence>
<keyword evidence="6 17" id="KW-0812">Transmembrane</keyword>
<evidence type="ECO:0000256" key="15">
    <source>
        <dbReference type="ARBA" id="ARBA00023329"/>
    </source>
</evidence>
<feature type="domain" description="Lysosome-associated membrane glycoprotein 2-like luminal" evidence="20">
    <location>
        <begin position="220"/>
        <end position="360"/>
    </location>
</feature>
<evidence type="ECO:0000256" key="4">
    <source>
        <dbReference type="ARBA" id="ARBA00004652"/>
    </source>
</evidence>
<evidence type="ECO:0000256" key="3">
    <source>
        <dbReference type="ARBA" id="ARBA00004530"/>
    </source>
</evidence>
<dbReference type="PANTHER" id="PTHR11506">
    <property type="entry name" value="LYSOSOME-ASSOCIATED MEMBRANE GLYCOPROTEIN"/>
    <property type="match status" value="1"/>
</dbReference>
<evidence type="ECO:0000256" key="14">
    <source>
        <dbReference type="ARBA" id="ARBA00023228"/>
    </source>
</evidence>
<evidence type="ECO:0000256" key="18">
    <source>
        <dbReference type="SAM" id="Phobius"/>
    </source>
</evidence>
<keyword evidence="5" id="KW-1003">Cell membrane</keyword>
<protein>
    <recommendedName>
        <fullName evidence="16">Lysosome-associated membrane glycoprotein 2</fullName>
    </recommendedName>
</protein>
<reference evidence="23" key="1">
    <citation type="submission" date="2025-08" db="UniProtKB">
        <authorList>
            <consortium name="RefSeq"/>
        </authorList>
    </citation>
    <scope>IDENTIFICATION</scope>
</reference>
<keyword evidence="8" id="KW-0967">Endosome</keyword>
<proteinExistence type="inferred from homology"/>
<keyword evidence="22" id="KW-1185">Reference proteome</keyword>
<evidence type="ECO:0000256" key="10">
    <source>
        <dbReference type="ARBA" id="ARBA00023006"/>
    </source>
</evidence>
<dbReference type="PRINTS" id="PR00336">
    <property type="entry name" value="LYSASSOCTDMP"/>
</dbReference>
<dbReference type="Gene3D" id="2.40.160.110">
    <property type="match status" value="2"/>
</dbReference>
<keyword evidence="12 17" id="KW-1015">Disulfide bond</keyword>
<feature type="domain" description="Lysosome-associated membrane glycoprotein 2-like transmembrane" evidence="21">
    <location>
        <begin position="380"/>
        <end position="411"/>
    </location>
</feature>
<dbReference type="PROSITE" id="PS51407">
    <property type="entry name" value="LAMP_3"/>
    <property type="match status" value="1"/>
</dbReference>
<evidence type="ECO:0000256" key="2">
    <source>
        <dbReference type="ARBA" id="ARBA00004352"/>
    </source>
</evidence>
<feature type="chain" id="PRO_5047080092" description="Lysosome-associated membrane glycoprotein 2" evidence="19">
    <location>
        <begin position="29"/>
        <end position="413"/>
    </location>
</feature>
<evidence type="ECO:0000256" key="9">
    <source>
        <dbReference type="ARBA" id="ARBA00022989"/>
    </source>
</evidence>
<feature type="transmembrane region" description="Helical" evidence="18">
    <location>
        <begin position="378"/>
        <end position="401"/>
    </location>
</feature>
<dbReference type="PANTHER" id="PTHR11506:SF6">
    <property type="entry name" value="LYSOSOME-ASSOCIATED MEMBRANE GLYCOPROTEIN 2"/>
    <property type="match status" value="1"/>
</dbReference>
<evidence type="ECO:0000256" key="8">
    <source>
        <dbReference type="ARBA" id="ARBA00022753"/>
    </source>
</evidence>
<keyword evidence="15" id="KW-0968">Cytoplasmic vesicle</keyword>
<dbReference type="Proteomes" id="UP000694915">
    <property type="component" value="Chromosome X"/>
</dbReference>
<dbReference type="InterPro" id="IPR048524">
    <property type="entry name" value="Lamp2-like_TM"/>
</dbReference>
<feature type="domain" description="Lysosome-associated membrane glycoprotein 2-like luminal" evidence="20">
    <location>
        <begin position="30"/>
        <end position="176"/>
    </location>
</feature>
<keyword evidence="10" id="KW-0072">Autophagy</keyword>
<evidence type="ECO:0000256" key="5">
    <source>
        <dbReference type="ARBA" id="ARBA00022475"/>
    </source>
</evidence>
<keyword evidence="7 19" id="KW-0732">Signal</keyword>
<accession>A0ABM0L405</accession>
<dbReference type="InterPro" id="IPR002000">
    <property type="entry name" value="Lysosome-assoc_membr_glycop"/>
</dbReference>
<organism evidence="22 23">
    <name type="scientific">Microtus ochrogaster</name>
    <name type="common">Prairie vole</name>
    <dbReference type="NCBI Taxonomy" id="79684"/>
    <lineage>
        <taxon>Eukaryota</taxon>
        <taxon>Metazoa</taxon>
        <taxon>Chordata</taxon>
        <taxon>Craniata</taxon>
        <taxon>Vertebrata</taxon>
        <taxon>Euteleostomi</taxon>
        <taxon>Mammalia</taxon>
        <taxon>Eutheria</taxon>
        <taxon>Euarchontoglires</taxon>
        <taxon>Glires</taxon>
        <taxon>Rodentia</taxon>
        <taxon>Myomorpha</taxon>
        <taxon>Muroidea</taxon>
        <taxon>Cricetidae</taxon>
        <taxon>Arvicolinae</taxon>
        <taxon>Microtus</taxon>
    </lineage>
</organism>
<keyword evidence="14 17" id="KW-0458">Lysosome</keyword>
<dbReference type="GeneID" id="101986294"/>
<evidence type="ECO:0000259" key="20">
    <source>
        <dbReference type="Pfam" id="PF01299"/>
    </source>
</evidence>
<evidence type="ECO:0000256" key="16">
    <source>
        <dbReference type="ARBA" id="ARBA00074380"/>
    </source>
</evidence>
<dbReference type="InterPro" id="IPR048528">
    <property type="entry name" value="Lamp2-like_luminal"/>
</dbReference>
<evidence type="ECO:0000256" key="13">
    <source>
        <dbReference type="ARBA" id="ARBA00023180"/>
    </source>
</evidence>
<keyword evidence="11 17" id="KW-0472">Membrane</keyword>
<evidence type="ECO:0000256" key="6">
    <source>
        <dbReference type="ARBA" id="ARBA00022692"/>
    </source>
</evidence>
<evidence type="ECO:0000313" key="22">
    <source>
        <dbReference type="Proteomes" id="UP000694915"/>
    </source>
</evidence>
<feature type="signal peptide" evidence="19">
    <location>
        <begin position="1"/>
        <end position="28"/>
    </location>
</feature>
<dbReference type="PROSITE" id="PS00310">
    <property type="entry name" value="LAMP_1"/>
    <property type="match status" value="1"/>
</dbReference>
<evidence type="ECO:0000259" key="21">
    <source>
        <dbReference type="Pfam" id="PF21222"/>
    </source>
</evidence>
<evidence type="ECO:0000256" key="7">
    <source>
        <dbReference type="ARBA" id="ARBA00022729"/>
    </source>
</evidence>
<evidence type="ECO:0000256" key="1">
    <source>
        <dbReference type="ARBA" id="ARBA00004251"/>
    </source>
</evidence>
<evidence type="ECO:0000256" key="17">
    <source>
        <dbReference type="PROSITE-ProRule" id="PRU00740"/>
    </source>
</evidence>
<evidence type="ECO:0000256" key="12">
    <source>
        <dbReference type="ARBA" id="ARBA00023157"/>
    </source>
</evidence>
<evidence type="ECO:0000313" key="23">
    <source>
        <dbReference type="RefSeq" id="XP_005358494.2"/>
    </source>
</evidence>
<feature type="disulfide bond" evidence="17">
    <location>
        <begin position="333"/>
        <end position="370"/>
    </location>
</feature>
<evidence type="ECO:0000256" key="19">
    <source>
        <dbReference type="SAM" id="SignalP"/>
    </source>
</evidence>
<dbReference type="Pfam" id="PF01299">
    <property type="entry name" value="Lamp2-like_luminal"/>
    <property type="match status" value="2"/>
</dbReference>
<evidence type="ECO:0000256" key="11">
    <source>
        <dbReference type="ARBA" id="ARBA00023136"/>
    </source>
</evidence>
<dbReference type="RefSeq" id="XP_005358494.2">
    <property type="nucleotide sequence ID" value="XM_005358437.3"/>
</dbReference>
<keyword evidence="9 18" id="KW-1133">Transmembrane helix</keyword>
<name>A0ABM0L405_MICOH</name>
<comment type="similarity">
    <text evidence="17">Belongs to the LAMP family.</text>
</comment>